<name>A0ABW2CPY9_9ACTN</name>
<evidence type="ECO:0000313" key="2">
    <source>
        <dbReference type="EMBL" id="MFC6883877.1"/>
    </source>
</evidence>
<dbReference type="EMBL" id="JBHSXS010000022">
    <property type="protein sequence ID" value="MFC6883877.1"/>
    <property type="molecule type" value="Genomic_DNA"/>
</dbReference>
<dbReference type="RefSeq" id="WP_175250141.1">
    <property type="nucleotide sequence ID" value="NZ_JBHSXS010000022.1"/>
</dbReference>
<proteinExistence type="inferred from homology"/>
<dbReference type="PANTHER" id="PTHR46696:SF4">
    <property type="entry name" value="BIOTIN BIOSYNTHESIS CYTOCHROME P450"/>
    <property type="match status" value="1"/>
</dbReference>
<dbReference type="InterPro" id="IPR001128">
    <property type="entry name" value="Cyt_P450"/>
</dbReference>
<dbReference type="Proteomes" id="UP001596380">
    <property type="component" value="Unassembled WGS sequence"/>
</dbReference>
<reference evidence="3" key="1">
    <citation type="journal article" date="2019" name="Int. J. Syst. Evol. Microbiol.">
        <title>The Global Catalogue of Microorganisms (GCM) 10K type strain sequencing project: providing services to taxonomists for standard genome sequencing and annotation.</title>
        <authorList>
            <consortium name="The Broad Institute Genomics Platform"/>
            <consortium name="The Broad Institute Genome Sequencing Center for Infectious Disease"/>
            <person name="Wu L."/>
            <person name="Ma J."/>
        </authorList>
    </citation>
    <scope>NUCLEOTIDE SEQUENCE [LARGE SCALE GENOMIC DNA]</scope>
    <source>
        <strain evidence="3">JCM 3369</strain>
    </source>
</reference>
<gene>
    <name evidence="2" type="ORF">ACFQKB_29250</name>
</gene>
<dbReference type="InterPro" id="IPR002397">
    <property type="entry name" value="Cyt_P450_B"/>
</dbReference>
<accession>A0ABW2CPY9</accession>
<dbReference type="PANTHER" id="PTHR46696">
    <property type="entry name" value="P450, PUTATIVE (EUROFUNG)-RELATED"/>
    <property type="match status" value="1"/>
</dbReference>
<dbReference type="SUPFAM" id="SSF48264">
    <property type="entry name" value="Cytochrome P450"/>
    <property type="match status" value="1"/>
</dbReference>
<dbReference type="Gene3D" id="1.10.630.10">
    <property type="entry name" value="Cytochrome P450"/>
    <property type="match status" value="1"/>
</dbReference>
<organism evidence="2 3">
    <name type="scientific">Actinomadura yumaensis</name>
    <dbReference type="NCBI Taxonomy" id="111807"/>
    <lineage>
        <taxon>Bacteria</taxon>
        <taxon>Bacillati</taxon>
        <taxon>Actinomycetota</taxon>
        <taxon>Actinomycetes</taxon>
        <taxon>Streptosporangiales</taxon>
        <taxon>Thermomonosporaceae</taxon>
        <taxon>Actinomadura</taxon>
    </lineage>
</organism>
<keyword evidence="3" id="KW-1185">Reference proteome</keyword>
<dbReference type="InterPro" id="IPR036396">
    <property type="entry name" value="Cyt_P450_sf"/>
</dbReference>
<sequence>MPDTTALDLSDPDGFLDDAAPWRAFDALRRAEPVHWTPEKGGSGFWSLTRHADVLAADRDTAAFTSERFVNLEEVDERQAEIRRSMLETDGPRHHALRRVLSREFTPRAVAGYATFLRGLTARTLDAALAKGTFDFVSEIAADFPINVLARMLDVPDGDAERLIGWGNRIIANTDPEYADVLLHSEESERYRDLPFRSPASLEVFEYGRELAARRRGGAGTDLVSRLVNQTPPDGEPLSARDFDNYFLLLVVAGNETTRHAISHAMRALIEHPAEAERLRADPALMPGAVEEFLRWASPVYHFRRTATRDLDLHGRTVREGDKVVLWFASANRDEAVFADPYRFDVTRSPNDHLAFGKGGPHFCMGAALARLEMRVMFEELLPRLAGIRLAGPVRRVRSNFVNGIKTMPVTVALA</sequence>
<dbReference type="Pfam" id="PF00067">
    <property type="entry name" value="p450"/>
    <property type="match status" value="1"/>
</dbReference>
<evidence type="ECO:0000313" key="3">
    <source>
        <dbReference type="Proteomes" id="UP001596380"/>
    </source>
</evidence>
<comment type="caution">
    <text evidence="2">The sequence shown here is derived from an EMBL/GenBank/DDBJ whole genome shotgun (WGS) entry which is preliminary data.</text>
</comment>
<evidence type="ECO:0000256" key="1">
    <source>
        <dbReference type="ARBA" id="ARBA00010617"/>
    </source>
</evidence>
<dbReference type="PRINTS" id="PR00359">
    <property type="entry name" value="BP450"/>
</dbReference>
<comment type="similarity">
    <text evidence="1">Belongs to the cytochrome P450 family.</text>
</comment>
<protein>
    <submittedName>
        <fullName evidence="2">Cytochrome P450</fullName>
    </submittedName>
</protein>
<dbReference type="CDD" id="cd11033">
    <property type="entry name" value="CYP142-like"/>
    <property type="match status" value="1"/>
</dbReference>